<comment type="caution">
    <text evidence="2">The sequence shown here is derived from an EMBL/GenBank/DDBJ whole genome shotgun (WGS) entry which is preliminary data.</text>
</comment>
<gene>
    <name evidence="2" type="ORF">ACFP57_01765</name>
</gene>
<proteinExistence type="predicted"/>
<evidence type="ECO:0000259" key="1">
    <source>
        <dbReference type="Pfam" id="PF02720"/>
    </source>
</evidence>
<dbReference type="Proteomes" id="UP001596266">
    <property type="component" value="Unassembled WGS sequence"/>
</dbReference>
<dbReference type="Pfam" id="PF02720">
    <property type="entry name" value="DUF222"/>
    <property type="match status" value="1"/>
</dbReference>
<keyword evidence="3" id="KW-1185">Reference proteome</keyword>
<feature type="domain" description="DUF222" evidence="1">
    <location>
        <begin position="77"/>
        <end position="362"/>
    </location>
</feature>
<organism evidence="2 3">
    <name type="scientific">Luteococcus sanguinis</name>
    <dbReference type="NCBI Taxonomy" id="174038"/>
    <lineage>
        <taxon>Bacteria</taxon>
        <taxon>Bacillati</taxon>
        <taxon>Actinomycetota</taxon>
        <taxon>Actinomycetes</taxon>
        <taxon>Propionibacteriales</taxon>
        <taxon>Propionibacteriaceae</taxon>
        <taxon>Luteococcus</taxon>
    </lineage>
</organism>
<accession>A0ABW1WWT6</accession>
<reference evidence="3" key="1">
    <citation type="journal article" date="2019" name="Int. J. Syst. Evol. Microbiol.">
        <title>The Global Catalogue of Microorganisms (GCM) 10K type strain sequencing project: providing services to taxonomists for standard genome sequencing and annotation.</title>
        <authorList>
            <consortium name="The Broad Institute Genomics Platform"/>
            <consortium name="The Broad Institute Genome Sequencing Center for Infectious Disease"/>
            <person name="Wu L."/>
            <person name="Ma J."/>
        </authorList>
    </citation>
    <scope>NUCLEOTIDE SEQUENCE [LARGE SCALE GENOMIC DNA]</scope>
    <source>
        <strain evidence="3">CGMCC 1.15277</strain>
    </source>
</reference>
<dbReference type="InterPro" id="IPR003870">
    <property type="entry name" value="DUF222"/>
</dbReference>
<name>A0ABW1WWT6_9ACTN</name>
<evidence type="ECO:0000313" key="3">
    <source>
        <dbReference type="Proteomes" id="UP001596266"/>
    </source>
</evidence>
<evidence type="ECO:0000313" key="2">
    <source>
        <dbReference type="EMBL" id="MFC6395723.1"/>
    </source>
</evidence>
<dbReference type="EMBL" id="JBHSUA010000007">
    <property type="protein sequence ID" value="MFC6395723.1"/>
    <property type="molecule type" value="Genomic_DNA"/>
</dbReference>
<sequence length="457" mass="50589">MGAVQELPADRDEAIRLMRRNRDAIRRAQALDLQLAAHIADLYSELDDDPTFMLPGTERLVQVGSDGTPEVAEFCTLEICSYLGVTNDHVEALMSDALDVRHRLPQLWRLLDQGAVPVWQARELASISRLLPHDACLELDRRLSPVMVGMSWKKTQELARALVLELLDPDEADAERERALERRRVDIRESENGVSHVDGWLDAGDAILLDGQLNRVTRILREGGQRGTHDALRAMSLGVLANPGRALQVLQADLMDHLPEDPDEFEDCIRAGQPGHACGMITVDPDLLLPTAELVVHLTDTTLAGGDGPARVEKVGPMLAQWAAEMLRNHRVGVRPVVDANRTAASDAYEAPDRLRQAVQLRNPNEVFPWSTRSSARCDLDHTAPYHPGGPPGQTRLENLGPLTRFVHRAKTHGGWKLDQPESGLFVWTSPLGHRYLVTRSHTIALDAPEEVVPLVA</sequence>
<protein>
    <submittedName>
        <fullName evidence="2">DUF222 domain-containing protein</fullName>
    </submittedName>
</protein>
<dbReference type="RefSeq" id="WP_343884422.1">
    <property type="nucleotide sequence ID" value="NZ_BAAAKI010000002.1"/>
</dbReference>